<organism evidence="1 2">
    <name type="scientific">Tannerella sp. oral taxon BU063 isolate Cell 5</name>
    <dbReference type="NCBI Taxonomy" id="1410950"/>
    <lineage>
        <taxon>Bacteria</taxon>
        <taxon>Pseudomonadati</taxon>
        <taxon>Bacteroidota</taxon>
        <taxon>Bacteroidia</taxon>
        <taxon>Bacteroidales</taxon>
        <taxon>Tannerellaceae</taxon>
        <taxon>Tannerella</taxon>
    </lineage>
</organism>
<evidence type="ECO:0000313" key="2">
    <source>
        <dbReference type="Proteomes" id="UP000018872"/>
    </source>
</evidence>
<dbReference type="Proteomes" id="UP000018872">
    <property type="component" value="Unassembled WGS sequence"/>
</dbReference>
<dbReference type="AlphaFoldDB" id="W2CCP2"/>
<gene>
    <name evidence="1" type="ORF">T229_10030</name>
</gene>
<reference evidence="1 2" key="1">
    <citation type="submission" date="2013-11" db="EMBL/GenBank/DDBJ databases">
        <title>Single cell genomics of uncultured Tannerella BU063 (oral taxon 286).</title>
        <authorList>
            <person name="Beall C.J."/>
            <person name="Campbell A.G."/>
            <person name="Griffen A.L."/>
            <person name="Podar M."/>
            <person name="Leys E.J."/>
        </authorList>
    </citation>
    <scope>NUCLEOTIDE SEQUENCE [LARGE SCALE GENOMIC DNA]</scope>
    <source>
        <strain evidence="1">Cell 5</strain>
    </source>
</reference>
<proteinExistence type="predicted"/>
<evidence type="ECO:0000313" key="1">
    <source>
        <dbReference type="EMBL" id="ETK04232.1"/>
    </source>
</evidence>
<sequence>MNGNMPVYITTEVRAGLAMNRGAFTSDLIILVW</sequence>
<accession>W2CCP2</accession>
<comment type="caution">
    <text evidence="1">The sequence shown here is derived from an EMBL/GenBank/DDBJ whole genome shotgun (WGS) entry which is preliminary data.</text>
</comment>
<name>W2CCP2_9BACT</name>
<dbReference type="EMBL" id="AYYC01000676">
    <property type="protein sequence ID" value="ETK04232.1"/>
    <property type="molecule type" value="Genomic_DNA"/>
</dbReference>
<protein>
    <submittedName>
        <fullName evidence="1">Uncharacterized protein</fullName>
    </submittedName>
</protein>